<dbReference type="KEGG" id="gph:GEMMAAP_15740"/>
<dbReference type="SUPFAM" id="SSF50341">
    <property type="entry name" value="CheW-like"/>
    <property type="match status" value="1"/>
</dbReference>
<dbReference type="PANTHER" id="PTHR22617">
    <property type="entry name" value="CHEMOTAXIS SENSOR HISTIDINE KINASE-RELATED"/>
    <property type="match status" value="1"/>
</dbReference>
<dbReference type="Gene3D" id="2.30.30.40">
    <property type="entry name" value="SH3 Domains"/>
    <property type="match status" value="1"/>
</dbReference>
<evidence type="ECO:0000259" key="1">
    <source>
        <dbReference type="PROSITE" id="PS50851"/>
    </source>
</evidence>
<dbReference type="SMART" id="SM00260">
    <property type="entry name" value="CheW"/>
    <property type="match status" value="1"/>
</dbReference>
<dbReference type="RefSeq" id="WP_026848431.1">
    <property type="nucleotide sequence ID" value="NZ_CP011454.1"/>
</dbReference>
<dbReference type="EMBL" id="CP011454">
    <property type="protein sequence ID" value="AMW05850.1"/>
    <property type="molecule type" value="Genomic_DNA"/>
</dbReference>
<organism evidence="2 3">
    <name type="scientific">Gemmatimonas phototrophica</name>
    <dbReference type="NCBI Taxonomy" id="1379270"/>
    <lineage>
        <taxon>Bacteria</taxon>
        <taxon>Pseudomonadati</taxon>
        <taxon>Gemmatimonadota</taxon>
        <taxon>Gemmatimonadia</taxon>
        <taxon>Gemmatimonadales</taxon>
        <taxon>Gemmatimonadaceae</taxon>
        <taxon>Gemmatimonas</taxon>
    </lineage>
</organism>
<dbReference type="PANTHER" id="PTHR22617:SF23">
    <property type="entry name" value="CHEMOTAXIS PROTEIN CHEW"/>
    <property type="match status" value="1"/>
</dbReference>
<dbReference type="Gene3D" id="2.40.50.180">
    <property type="entry name" value="CheA-289, Domain 4"/>
    <property type="match status" value="1"/>
</dbReference>
<reference evidence="2 3" key="2">
    <citation type="journal article" date="2016" name="Environ. Microbiol. Rep.">
        <title>Metagenomic evidence for the presence of phototrophic Gemmatimonadetes bacteria in diverse environments.</title>
        <authorList>
            <person name="Zeng Y."/>
            <person name="Baumbach J."/>
            <person name="Barbosa E.G."/>
            <person name="Azevedo V."/>
            <person name="Zhang C."/>
            <person name="Koblizek M."/>
        </authorList>
    </citation>
    <scope>NUCLEOTIDE SEQUENCE [LARGE SCALE GENOMIC DNA]</scope>
    <source>
        <strain evidence="2 3">AP64</strain>
    </source>
</reference>
<proteinExistence type="predicted"/>
<reference evidence="2 3" key="1">
    <citation type="journal article" date="2014" name="Proc. Natl. Acad. Sci. U.S.A.">
        <title>Functional type 2 photosynthetic reaction centers found in the rare bacterial phylum Gemmatimonadetes.</title>
        <authorList>
            <person name="Zeng Y."/>
            <person name="Feng F."/>
            <person name="Medova H."/>
            <person name="Dean J."/>
            <person name="Koblizek M."/>
        </authorList>
    </citation>
    <scope>NUCLEOTIDE SEQUENCE [LARGE SCALE GENOMIC DNA]</scope>
    <source>
        <strain evidence="2 3">AP64</strain>
    </source>
</reference>
<dbReference type="InterPro" id="IPR039315">
    <property type="entry name" value="CheW"/>
</dbReference>
<name>A0A143BMY1_9BACT</name>
<dbReference type="GO" id="GO:0006935">
    <property type="term" value="P:chemotaxis"/>
    <property type="evidence" value="ECO:0007669"/>
    <property type="project" value="InterPro"/>
</dbReference>
<dbReference type="GO" id="GO:0007165">
    <property type="term" value="P:signal transduction"/>
    <property type="evidence" value="ECO:0007669"/>
    <property type="project" value="InterPro"/>
</dbReference>
<dbReference type="OrthoDB" id="9794382at2"/>
<gene>
    <name evidence="2" type="ORF">GEMMAAP_15740</name>
</gene>
<dbReference type="Proteomes" id="UP000076404">
    <property type="component" value="Chromosome"/>
</dbReference>
<evidence type="ECO:0000313" key="3">
    <source>
        <dbReference type="Proteomes" id="UP000076404"/>
    </source>
</evidence>
<dbReference type="InterPro" id="IPR036061">
    <property type="entry name" value="CheW-like_dom_sf"/>
</dbReference>
<dbReference type="PROSITE" id="PS50851">
    <property type="entry name" value="CHEW"/>
    <property type="match status" value="1"/>
</dbReference>
<keyword evidence="3" id="KW-1185">Reference proteome</keyword>
<dbReference type="InterPro" id="IPR002545">
    <property type="entry name" value="CheW-lke_dom"/>
</dbReference>
<dbReference type="STRING" id="1379270.GEMMAAP_15740"/>
<dbReference type="GO" id="GO:0005829">
    <property type="term" value="C:cytosol"/>
    <property type="evidence" value="ECO:0007669"/>
    <property type="project" value="TreeGrafter"/>
</dbReference>
<sequence length="153" mass="16924">MSASVTGSIAPTEFVTFRLAHQWIGIPVLIVQEVLMTHRIAHVPLAQEAIPGLLNLRGQIVTAVDLRSTLRLPPRQADADYMNVVVRYEGELFAFMVDDVGDVVSVDADAIEPAPSTLDERWRTATSGIIRRDRDLLVVMNVPELLKLELIAI</sequence>
<feature type="domain" description="CheW-like" evidence="1">
    <location>
        <begin position="11"/>
        <end position="151"/>
    </location>
</feature>
<evidence type="ECO:0000313" key="2">
    <source>
        <dbReference type="EMBL" id="AMW05850.1"/>
    </source>
</evidence>
<dbReference type="AlphaFoldDB" id="A0A143BMY1"/>
<dbReference type="eggNOG" id="COG0835">
    <property type="taxonomic scope" value="Bacteria"/>
</dbReference>
<dbReference type="Pfam" id="PF01584">
    <property type="entry name" value="CheW"/>
    <property type="match status" value="1"/>
</dbReference>
<protein>
    <recommendedName>
        <fullName evidence="1">CheW-like domain-containing protein</fullName>
    </recommendedName>
</protein>
<accession>A0A143BMY1</accession>